<protein>
    <recommendedName>
        <fullName evidence="4">DUF4334 domain-containing protein</fullName>
    </recommendedName>
</protein>
<comment type="caution">
    <text evidence="3">The sequence shown here is derived from an EMBL/GenBank/DDBJ whole genome shotgun (WGS) entry which is preliminary data.</text>
</comment>
<dbReference type="Pfam" id="PF14231">
    <property type="entry name" value="GXWXG"/>
    <property type="match status" value="1"/>
</dbReference>
<organism evidence="3">
    <name type="scientific">mine drainage metagenome</name>
    <dbReference type="NCBI Taxonomy" id="410659"/>
    <lineage>
        <taxon>unclassified sequences</taxon>
        <taxon>metagenomes</taxon>
        <taxon>ecological metagenomes</taxon>
    </lineage>
</organism>
<name>E6PKP7_9ZZZZ</name>
<evidence type="ECO:0008006" key="4">
    <source>
        <dbReference type="Google" id="ProtNLM"/>
    </source>
</evidence>
<proteinExistence type="predicted"/>
<evidence type="ECO:0000313" key="3">
    <source>
        <dbReference type="EMBL" id="CBH95498.1"/>
    </source>
</evidence>
<dbReference type="InterPro" id="IPR025568">
    <property type="entry name" value="DUF4334"/>
</dbReference>
<dbReference type="EMBL" id="CABM01000006">
    <property type="protein sequence ID" value="CBH95498.1"/>
    <property type="molecule type" value="Genomic_DNA"/>
</dbReference>
<evidence type="ECO:0000259" key="2">
    <source>
        <dbReference type="Pfam" id="PF14232"/>
    </source>
</evidence>
<evidence type="ECO:0000259" key="1">
    <source>
        <dbReference type="Pfam" id="PF14231"/>
    </source>
</evidence>
<dbReference type="Pfam" id="PF14232">
    <property type="entry name" value="DUF4334"/>
    <property type="match status" value="1"/>
</dbReference>
<gene>
    <name evidence="3" type="ORF">CARN2_1759</name>
</gene>
<dbReference type="AlphaFoldDB" id="E6PKP7"/>
<reference evidence="3" key="1">
    <citation type="submission" date="2009-10" db="EMBL/GenBank/DDBJ databases">
        <title>Diversity of trophic interactions inside an arsenic-rich microbial ecosystem.</title>
        <authorList>
            <person name="Bertin P.N."/>
            <person name="Heinrich-Salmeron A."/>
            <person name="Pelletier E."/>
            <person name="Goulhen-Chollet F."/>
            <person name="Arsene-Ploetze F."/>
            <person name="Gallien S."/>
            <person name="Calteau A."/>
            <person name="Vallenet D."/>
            <person name="Casiot C."/>
            <person name="Chane-Woon-Ming B."/>
            <person name="Giloteaux L."/>
            <person name="Barakat M."/>
            <person name="Bonnefoy V."/>
            <person name="Bruneel O."/>
            <person name="Chandler M."/>
            <person name="Cleiss J."/>
            <person name="Duran R."/>
            <person name="Elbaz-Poulichet F."/>
            <person name="Fonknechten N."/>
            <person name="Lauga B."/>
            <person name="Mornico D."/>
            <person name="Ortet P."/>
            <person name="Schaeffer C."/>
            <person name="Siguier P."/>
            <person name="Alexander Thil Smith A."/>
            <person name="Van Dorsselaer A."/>
            <person name="Weissenbach J."/>
            <person name="Medigue C."/>
            <person name="Le Paslier D."/>
        </authorList>
    </citation>
    <scope>NUCLEOTIDE SEQUENCE</scope>
</reference>
<accession>E6PKP7</accession>
<feature type="domain" description="GXWXG" evidence="1">
    <location>
        <begin position="20"/>
        <end position="75"/>
    </location>
</feature>
<feature type="domain" description="DUF4334" evidence="2">
    <location>
        <begin position="123"/>
        <end position="177"/>
    </location>
</feature>
<dbReference type="InterPro" id="IPR025951">
    <property type="entry name" value="GXWXG_dom"/>
</dbReference>
<sequence length="181" mass="20240">MMSITERLSAGSATTEAALEIYDSLAPVEVDFMIGNWTGEGFNTDHPMDGLLEAYHWYGKRFESPEDVHPLVFSTLRGGVASVNPVFMGPLLGLADRMLMPKSPAAGRLFQVTMPLFTTSKSRARLRMTAYRGKSSATMIYDQLPINDVFRQVDENCVFGIMDRKGMEKPFFFILRRARGG</sequence>
<dbReference type="Gene3D" id="2.40.128.580">
    <property type="entry name" value="GXWXG domain"/>
    <property type="match status" value="1"/>
</dbReference>